<gene>
    <name evidence="2" type="ORF">J3R75_000414</name>
</gene>
<sequence length="714" mass="79475">MDGRVKTLKKEAAGAELRLSATSGVLLGMTWRGREMLRAASALFSLGMLAEDGVMTVLDSRRFEDWRVQTRPSGVRIEAGGCADYPSLRVRVDVRGADGGVFRFRPRVTGVPTTARLCWLAAPIVELPGDGELFWPRTSGTLVKGAALQKPMRTYGWPNNQGGGQYPGLAPMQFMAYMRDGLGLYVAAEDRQHGPKQLEYGCGAEPTALQLQVQAFTGCAAGEDYAPDWDVVLRPFGGDWMDAAALYRGWLKRDRTLPVLPRNYPSWLATSPIVMCTMVRGDHRITEEPNEFFPLARILPPLRRYRALLDSRVMVLLMRWEGTSPWAPPYIWPPLGCAEAFAEFSQTVHDEGDLMGVYASGVAWTQYSKIGRYDRQQDCDEALLSHMVRGPKGELEAACCSSIRFGYDLCVAENWPRRVVKDEIRKVADAGVDFCQFFDQNQGGDARYCFAAHHQHPPTPGAWSTQAMQSLQAECCDTLCGMSSPMLLGTEAEAAEPYLAGLALNDSRFTYGYNVGMPVPAYSFVFHEYVATFMGNQCGVDRQFDFQRCPDNLLYRTAWGFTAGYLLSMNLGPGGLLHWGAASPWDEPLPEQEPAVTLLKNLNQVRRHYPDFLLHGRMEKPCLHCECGEFSVYFLGGRCEQVPAVMLSAWRNRAGARLELLVNYTRQAQRVVMHCPQGWRLHSSAPAALRENGAFELPALTALALKVVRTKTTQ</sequence>
<dbReference type="RefSeq" id="WP_307259628.1">
    <property type="nucleotide sequence ID" value="NZ_JAUSVL010000001.1"/>
</dbReference>
<accession>A0AAE3VD40</accession>
<dbReference type="Pfam" id="PF19773">
    <property type="entry name" value="DUF6259"/>
    <property type="match status" value="1"/>
</dbReference>
<keyword evidence="3" id="KW-1185">Reference proteome</keyword>
<feature type="domain" description="DUF6259" evidence="1">
    <location>
        <begin position="225"/>
        <end position="533"/>
    </location>
</feature>
<organism evidence="2 3">
    <name type="scientific">Oligosphaera ethanolica</name>
    <dbReference type="NCBI Taxonomy" id="760260"/>
    <lineage>
        <taxon>Bacteria</taxon>
        <taxon>Pseudomonadati</taxon>
        <taxon>Lentisphaerota</taxon>
        <taxon>Oligosphaeria</taxon>
        <taxon>Oligosphaerales</taxon>
        <taxon>Oligosphaeraceae</taxon>
        <taxon>Oligosphaera</taxon>
    </lineage>
</organism>
<dbReference type="InterPro" id="IPR046226">
    <property type="entry name" value="DUF6259"/>
</dbReference>
<protein>
    <recommendedName>
        <fullName evidence="1">DUF6259 domain-containing protein</fullName>
    </recommendedName>
</protein>
<evidence type="ECO:0000313" key="2">
    <source>
        <dbReference type="EMBL" id="MDQ0288307.1"/>
    </source>
</evidence>
<reference evidence="2" key="1">
    <citation type="submission" date="2023-07" db="EMBL/GenBank/DDBJ databases">
        <title>Genomic Encyclopedia of Type Strains, Phase IV (KMG-IV): sequencing the most valuable type-strain genomes for metagenomic binning, comparative biology and taxonomic classification.</title>
        <authorList>
            <person name="Goeker M."/>
        </authorList>
    </citation>
    <scope>NUCLEOTIDE SEQUENCE</scope>
    <source>
        <strain evidence="2">DSM 24202</strain>
    </source>
</reference>
<evidence type="ECO:0000259" key="1">
    <source>
        <dbReference type="Pfam" id="PF19773"/>
    </source>
</evidence>
<dbReference type="AlphaFoldDB" id="A0AAE3VD40"/>
<comment type="caution">
    <text evidence="2">The sequence shown here is derived from an EMBL/GenBank/DDBJ whole genome shotgun (WGS) entry which is preliminary data.</text>
</comment>
<dbReference type="Proteomes" id="UP001238163">
    <property type="component" value="Unassembled WGS sequence"/>
</dbReference>
<name>A0AAE3VD40_9BACT</name>
<evidence type="ECO:0000313" key="3">
    <source>
        <dbReference type="Proteomes" id="UP001238163"/>
    </source>
</evidence>
<proteinExistence type="predicted"/>
<dbReference type="EMBL" id="JAUSVL010000001">
    <property type="protein sequence ID" value="MDQ0288307.1"/>
    <property type="molecule type" value="Genomic_DNA"/>
</dbReference>